<dbReference type="SMART" id="SM00449">
    <property type="entry name" value="SPRY"/>
    <property type="match status" value="1"/>
</dbReference>
<feature type="coiled-coil region" evidence="1">
    <location>
        <begin position="46"/>
        <end position="96"/>
    </location>
</feature>
<keyword evidence="2" id="KW-0472">Membrane</keyword>
<dbReference type="CDD" id="cd12885">
    <property type="entry name" value="SPRY_RanBP_like"/>
    <property type="match status" value="1"/>
</dbReference>
<dbReference type="InterPro" id="IPR001870">
    <property type="entry name" value="B30.2/SPRY"/>
</dbReference>
<evidence type="ECO:0000256" key="1">
    <source>
        <dbReference type="SAM" id="Coils"/>
    </source>
</evidence>
<keyword evidence="5" id="KW-1185">Reference proteome</keyword>
<gene>
    <name evidence="4" type="ORF">niasHT_038338</name>
</gene>
<dbReference type="InterPro" id="IPR044736">
    <property type="entry name" value="Gid1/RanBPM/SPLA_SPRY"/>
</dbReference>
<comment type="caution">
    <text evidence="4">The sequence shown here is derived from an EMBL/GenBank/DDBJ whole genome shotgun (WGS) entry which is preliminary data.</text>
</comment>
<evidence type="ECO:0000313" key="5">
    <source>
        <dbReference type="Proteomes" id="UP001620626"/>
    </source>
</evidence>
<dbReference type="AlphaFoldDB" id="A0ABD2IAN7"/>
<reference evidence="4 5" key="1">
    <citation type="submission" date="2024-10" db="EMBL/GenBank/DDBJ databases">
        <authorList>
            <person name="Kim D."/>
        </authorList>
    </citation>
    <scope>NUCLEOTIDE SEQUENCE [LARGE SCALE GENOMIC DNA]</scope>
    <source>
        <strain evidence="4">BH-2024</strain>
    </source>
</reference>
<proteinExistence type="predicted"/>
<keyword evidence="2" id="KW-1133">Transmembrane helix</keyword>
<evidence type="ECO:0000259" key="3">
    <source>
        <dbReference type="PROSITE" id="PS50188"/>
    </source>
</evidence>
<keyword evidence="1" id="KW-0175">Coiled coil</keyword>
<feature type="transmembrane region" description="Helical" evidence="2">
    <location>
        <begin position="27"/>
        <end position="47"/>
    </location>
</feature>
<dbReference type="InterPro" id="IPR013320">
    <property type="entry name" value="ConA-like_dom_sf"/>
</dbReference>
<dbReference type="InterPro" id="IPR043136">
    <property type="entry name" value="B30.2/SPRY_sf"/>
</dbReference>
<organism evidence="4 5">
    <name type="scientific">Heterodera trifolii</name>
    <dbReference type="NCBI Taxonomy" id="157864"/>
    <lineage>
        <taxon>Eukaryota</taxon>
        <taxon>Metazoa</taxon>
        <taxon>Ecdysozoa</taxon>
        <taxon>Nematoda</taxon>
        <taxon>Chromadorea</taxon>
        <taxon>Rhabditida</taxon>
        <taxon>Tylenchina</taxon>
        <taxon>Tylenchomorpha</taxon>
        <taxon>Tylenchoidea</taxon>
        <taxon>Heteroderidae</taxon>
        <taxon>Heteroderinae</taxon>
        <taxon>Heterodera</taxon>
    </lineage>
</organism>
<dbReference type="InterPro" id="IPR003877">
    <property type="entry name" value="SPRY_dom"/>
</dbReference>
<accession>A0ABD2IAN7</accession>
<dbReference type="Proteomes" id="UP001620626">
    <property type="component" value="Unassembled WGS sequence"/>
</dbReference>
<protein>
    <recommendedName>
        <fullName evidence="3">B30.2/SPRY domain-containing protein</fullName>
    </recommendedName>
</protein>
<keyword evidence="2" id="KW-0812">Transmembrane</keyword>
<dbReference type="Pfam" id="PF00622">
    <property type="entry name" value="SPRY"/>
    <property type="match status" value="1"/>
</dbReference>
<dbReference type="PROSITE" id="PS50188">
    <property type="entry name" value="B302_SPRY"/>
    <property type="match status" value="1"/>
</dbReference>
<evidence type="ECO:0000256" key="2">
    <source>
        <dbReference type="SAM" id="Phobius"/>
    </source>
</evidence>
<name>A0ABD2IAN7_9BILA</name>
<feature type="domain" description="B30.2/SPRY" evidence="3">
    <location>
        <begin position="78"/>
        <end position="277"/>
    </location>
</feature>
<dbReference type="SUPFAM" id="SSF49899">
    <property type="entry name" value="Concanavalin A-like lectins/glucanases"/>
    <property type="match status" value="1"/>
</dbReference>
<dbReference type="Gene3D" id="2.60.120.920">
    <property type="match status" value="1"/>
</dbReference>
<sequence length="283" mass="32112">MSTSTNSMDSSNLKSTEKSVTGTQRKITVLLILVIVSITVIMGKELLEMNEMCKSKELEKKALQAEIEKLKLIMENIVLQAKVDKMEEEKGQYEKEKMHKYDDIDEGEGNEIFEYTTPIEFDSKILTVNQKEEYMGYRSVFAKYSIHETSANFSEIFYFEISVINLKKVILFGFAVKQPMPLDQNIQGRTGTYTFSNYGNFWANGSRKGTTVQFSAGDVVGFGVNLATRQIFFTKNGQHLGVAMFVAASPTDVTFFPFISLFDYNDKIEANFGPNFKFDLSTL</sequence>
<dbReference type="EMBL" id="JBICBT010001258">
    <property type="protein sequence ID" value="KAL3076201.1"/>
    <property type="molecule type" value="Genomic_DNA"/>
</dbReference>
<evidence type="ECO:0000313" key="4">
    <source>
        <dbReference type="EMBL" id="KAL3076201.1"/>
    </source>
</evidence>